<dbReference type="EMBL" id="JAGFBS010000055">
    <property type="protein sequence ID" value="KAG6370233.1"/>
    <property type="molecule type" value="Genomic_DNA"/>
</dbReference>
<proteinExistence type="predicted"/>
<keyword evidence="2" id="KW-1185">Reference proteome</keyword>
<protein>
    <submittedName>
        <fullName evidence="1">Uncharacterized protein</fullName>
    </submittedName>
</protein>
<dbReference type="Proteomes" id="UP000683000">
    <property type="component" value="Unassembled WGS sequence"/>
</dbReference>
<evidence type="ECO:0000313" key="2">
    <source>
        <dbReference type="Proteomes" id="UP000683000"/>
    </source>
</evidence>
<dbReference type="AlphaFoldDB" id="A0A8I3A4F7"/>
<reference evidence="1" key="1">
    <citation type="submission" date="2021-03" db="EMBL/GenBank/DDBJ databases">
        <title>Evolutionary innovations through gain and loss of genes in the ectomycorrhizal Boletales.</title>
        <authorList>
            <person name="Wu G."/>
            <person name="Miyauchi S."/>
            <person name="Morin E."/>
            <person name="Yang Z.-L."/>
            <person name="Xu J."/>
            <person name="Martin F.M."/>
        </authorList>
    </citation>
    <scope>NUCLEOTIDE SEQUENCE</scope>
    <source>
        <strain evidence="1">BR01</strain>
    </source>
</reference>
<dbReference type="OrthoDB" id="2674601at2759"/>
<evidence type="ECO:0000313" key="1">
    <source>
        <dbReference type="EMBL" id="KAG6370233.1"/>
    </source>
</evidence>
<comment type="caution">
    <text evidence="1">The sequence shown here is derived from an EMBL/GenBank/DDBJ whole genome shotgun (WGS) entry which is preliminary data.</text>
</comment>
<gene>
    <name evidence="1" type="ORF">JVT61DRAFT_12388</name>
</gene>
<organism evidence="1 2">
    <name type="scientific">Boletus reticuloceps</name>
    <dbReference type="NCBI Taxonomy" id="495285"/>
    <lineage>
        <taxon>Eukaryota</taxon>
        <taxon>Fungi</taxon>
        <taxon>Dikarya</taxon>
        <taxon>Basidiomycota</taxon>
        <taxon>Agaricomycotina</taxon>
        <taxon>Agaricomycetes</taxon>
        <taxon>Agaricomycetidae</taxon>
        <taxon>Boletales</taxon>
        <taxon>Boletineae</taxon>
        <taxon>Boletaceae</taxon>
        <taxon>Boletoideae</taxon>
        <taxon>Boletus</taxon>
    </lineage>
</organism>
<name>A0A8I3A4F7_9AGAM</name>
<accession>A0A8I3A4F7</accession>
<sequence>MVQTIFQALGRLYFEVDTTATIVSDLDMREYLRLQFLPSVKEDPIFAAGSDRDRPPLLKITLWDEFQGEIRRDGEQRKAAWRIKQKHKPTEHGGILKSLDDVVTEHHSRAKKLLQEMPHAFTIAKVLLNGPGFSPEQSKYFRFLSGDNDNYLASFVQMIRAMVRKESGHEFKMQFVFTKTQREKLHSLIEHLVKDATEQSQDSKTEAVLAYQTFCWSLVYIPEAKKLGAWDNPIRRFIWLMALRDDGSFMDATSLTPLLAKLKYFCRLVTLYETLACEEPRDETEDIVE</sequence>